<dbReference type="KEGG" id="apel:CA267_007770"/>
<dbReference type="Proteomes" id="UP000219285">
    <property type="component" value="Chromosome"/>
</dbReference>
<reference evidence="2 3" key="2">
    <citation type="submission" date="2020-04" db="EMBL/GenBank/DDBJ databases">
        <title>Complete genome sequence of Alteromonas pelagimontana 5.12T.</title>
        <authorList>
            <person name="Sinha R.K."/>
            <person name="Krishnan K.P."/>
            <person name="Kurian J.P."/>
        </authorList>
    </citation>
    <scope>NUCLEOTIDE SEQUENCE [LARGE SCALE GENOMIC DNA]</scope>
    <source>
        <strain evidence="2 3">5.12</strain>
    </source>
</reference>
<evidence type="ECO:0000313" key="2">
    <source>
        <dbReference type="EMBL" id="QJR80685.1"/>
    </source>
</evidence>
<protein>
    <submittedName>
        <fullName evidence="2">Uncharacterized protein</fullName>
    </submittedName>
</protein>
<sequence>MKPFHLIAVVVLIVATMFYYSGNTVSDNATTDFPQVMTPGLRDKVDRDDPVTGSRIPDAGGASVVPPPTSGLRSDPVADRPESEEARLRETIRAAETAQELENLFFTTQGISSEVLEKVLQDKETFQILLGTLSSISASTVANNRADKLHHVIYNEVSPYIYAEDYACAGIICALQFTSPEADTSKFRVFQQFQNNHFFTGTLSNANGDTDYEMLFFAKDRSDEFSSTP</sequence>
<gene>
    <name evidence="2" type="ORF">CA267_007770</name>
</gene>
<feature type="compositionally biased region" description="Basic and acidic residues" evidence="1">
    <location>
        <begin position="76"/>
        <end position="85"/>
    </location>
</feature>
<dbReference type="AlphaFoldDB" id="A0A6M4MDM3"/>
<feature type="region of interest" description="Disordered" evidence="1">
    <location>
        <begin position="37"/>
        <end position="85"/>
    </location>
</feature>
<feature type="compositionally biased region" description="Basic and acidic residues" evidence="1">
    <location>
        <begin position="41"/>
        <end position="50"/>
    </location>
</feature>
<name>A0A6M4MDM3_9ALTE</name>
<reference evidence="3" key="1">
    <citation type="submission" date="2014-12" db="EMBL/GenBank/DDBJ databases">
        <title>Complete genome sequence of a multi-drug resistant Klebsiella pneumoniae.</title>
        <authorList>
            <person name="Hua X."/>
            <person name="Chen Q."/>
            <person name="Li X."/>
            <person name="Feng Y."/>
            <person name="Ruan Z."/>
            <person name="Yu Y."/>
        </authorList>
    </citation>
    <scope>NUCLEOTIDE SEQUENCE [LARGE SCALE GENOMIC DNA]</scope>
    <source>
        <strain evidence="3">5.12</strain>
    </source>
</reference>
<evidence type="ECO:0000313" key="3">
    <source>
        <dbReference type="Proteomes" id="UP000219285"/>
    </source>
</evidence>
<evidence type="ECO:0000256" key="1">
    <source>
        <dbReference type="SAM" id="MobiDB-lite"/>
    </source>
</evidence>
<organism evidence="2 3">
    <name type="scientific">Alteromonas pelagimontana</name>
    <dbReference type="NCBI Taxonomy" id="1858656"/>
    <lineage>
        <taxon>Bacteria</taxon>
        <taxon>Pseudomonadati</taxon>
        <taxon>Pseudomonadota</taxon>
        <taxon>Gammaproteobacteria</taxon>
        <taxon>Alteromonadales</taxon>
        <taxon>Alteromonadaceae</taxon>
        <taxon>Alteromonas/Salinimonas group</taxon>
        <taxon>Alteromonas</taxon>
    </lineage>
</organism>
<accession>A0A6M4MDM3</accession>
<dbReference type="OrthoDB" id="6272871at2"/>
<proteinExistence type="predicted"/>
<keyword evidence="3" id="KW-1185">Reference proteome</keyword>
<dbReference type="RefSeq" id="WP_075608015.1">
    <property type="nucleotide sequence ID" value="NZ_CP052766.1"/>
</dbReference>
<dbReference type="EMBL" id="CP052766">
    <property type="protein sequence ID" value="QJR80685.1"/>
    <property type="molecule type" value="Genomic_DNA"/>
</dbReference>